<keyword evidence="5" id="KW-0472">Membrane</keyword>
<evidence type="ECO:0000256" key="4">
    <source>
        <dbReference type="ARBA" id="ARBA00023128"/>
    </source>
</evidence>
<dbReference type="InterPro" id="IPR036013">
    <property type="entry name" value="Band_7/SPFH_dom_sf"/>
</dbReference>
<evidence type="ECO:0000313" key="8">
    <source>
        <dbReference type="EMBL" id="JAA69643.1"/>
    </source>
</evidence>
<reference evidence="8" key="1">
    <citation type="submission" date="2012-12" db="EMBL/GenBank/DDBJ databases">
        <title>Identification and characterization of a phenylalanine ammonia-lyase gene family in Isatis indigotica Fort.</title>
        <authorList>
            <person name="Liu Q."/>
            <person name="Chen J."/>
            <person name="Zhou X."/>
            <person name="Di P."/>
            <person name="Xiao Y."/>
            <person name="Xuan H."/>
            <person name="Zhang L."/>
            <person name="Chen W."/>
        </authorList>
    </citation>
    <scope>NUCLEOTIDE SEQUENCE</scope>
    <source>
        <tissue evidence="8">Salivary gland</tissue>
    </source>
</reference>
<dbReference type="FunFam" id="3.30.479.30:FF:000001">
    <property type="entry name" value="Prohibitin 2"/>
    <property type="match status" value="1"/>
</dbReference>
<dbReference type="PANTHER" id="PTHR23222">
    <property type="entry name" value="PROHIBITIN"/>
    <property type="match status" value="1"/>
</dbReference>
<organism evidence="8">
    <name type="scientific">Ixodes ricinus</name>
    <name type="common">Common tick</name>
    <name type="synonym">Acarus ricinus</name>
    <dbReference type="NCBI Taxonomy" id="34613"/>
    <lineage>
        <taxon>Eukaryota</taxon>
        <taxon>Metazoa</taxon>
        <taxon>Ecdysozoa</taxon>
        <taxon>Arthropoda</taxon>
        <taxon>Chelicerata</taxon>
        <taxon>Arachnida</taxon>
        <taxon>Acari</taxon>
        <taxon>Parasitiformes</taxon>
        <taxon>Ixodida</taxon>
        <taxon>Ixodoidea</taxon>
        <taxon>Ixodidae</taxon>
        <taxon>Ixodinae</taxon>
        <taxon>Ixodes</taxon>
    </lineage>
</organism>
<evidence type="ECO:0000256" key="1">
    <source>
        <dbReference type="ARBA" id="ARBA00004273"/>
    </source>
</evidence>
<accession>A0A0K8RFN3</accession>
<proteinExistence type="evidence at transcript level"/>
<dbReference type="AlphaFoldDB" id="A0A0K8RFN3"/>
<protein>
    <recommendedName>
        <fullName evidence="6">Prohibitin</fullName>
    </recommendedName>
</protein>
<dbReference type="PRINTS" id="PR00679">
    <property type="entry name" value="PROHIBITIN"/>
</dbReference>
<dbReference type="Gene3D" id="6.10.250.2090">
    <property type="match status" value="1"/>
</dbReference>
<dbReference type="PANTHER" id="PTHR23222:SF1">
    <property type="entry name" value="PROHIBITIN-2"/>
    <property type="match status" value="1"/>
</dbReference>
<keyword evidence="4" id="KW-0496">Mitochondrion</keyword>
<evidence type="ECO:0000259" key="7">
    <source>
        <dbReference type="SMART" id="SM00244"/>
    </source>
</evidence>
<feature type="domain" description="Band 7" evidence="7">
    <location>
        <begin position="41"/>
        <end position="202"/>
    </location>
</feature>
<dbReference type="GO" id="GO:0007005">
    <property type="term" value="P:mitochondrion organization"/>
    <property type="evidence" value="ECO:0007669"/>
    <property type="project" value="TreeGrafter"/>
</dbReference>
<sequence length="300" mass="33277">MAQQFKDMASKLGKGGSPKGLGLGIKLVAAAAGLGYAVTQSVFTVDGGHRAIIFNRIGGIQKDVFAEGLHFRIPWIQYPIIYDIRSRPRKISSPTGSKDLQMVNISLRVLARPDAIMLPTVYRMLGTDYDERVLPSICNEVLKSVVAKFNASQLITQRQQVSLLVRRELTERARDFNIILDDVSITELSFGKEYAAAVEAKQVAQQEAQRAMFTVEQAVQERQQKIVHSEGEAQAAKMLGEAISKNPGYLKLRKIRAAQNIARTIAASQNRVYLNANSLMLNIADKEFDITGITHSQYKK</sequence>
<dbReference type="Pfam" id="PF01145">
    <property type="entry name" value="Band_7"/>
    <property type="match status" value="1"/>
</dbReference>
<dbReference type="InterPro" id="IPR000163">
    <property type="entry name" value="Prohibitin"/>
</dbReference>
<dbReference type="SMART" id="SM00244">
    <property type="entry name" value="PHB"/>
    <property type="match status" value="1"/>
</dbReference>
<comment type="subcellular location">
    <subcellularLocation>
        <location evidence="1 6">Mitochondrion inner membrane</location>
    </subcellularLocation>
</comment>
<comment type="similarity">
    <text evidence="2 6">Belongs to the prohibitin family.</text>
</comment>
<dbReference type="Gene3D" id="3.30.479.30">
    <property type="entry name" value="Band 7 domain"/>
    <property type="match status" value="1"/>
</dbReference>
<evidence type="ECO:0000256" key="6">
    <source>
        <dbReference type="RuleBase" id="RU366048"/>
    </source>
</evidence>
<dbReference type="InterPro" id="IPR001107">
    <property type="entry name" value="Band_7"/>
</dbReference>
<dbReference type="SUPFAM" id="SSF117892">
    <property type="entry name" value="Band 7/SPFH domain"/>
    <property type="match status" value="1"/>
</dbReference>
<dbReference type="CDD" id="cd03401">
    <property type="entry name" value="SPFH_prohibitin"/>
    <property type="match status" value="1"/>
</dbReference>
<dbReference type="EMBL" id="GADI01004165">
    <property type="protein sequence ID" value="JAA69643.1"/>
    <property type="molecule type" value="mRNA"/>
</dbReference>
<evidence type="ECO:0000256" key="3">
    <source>
        <dbReference type="ARBA" id="ARBA00022792"/>
    </source>
</evidence>
<evidence type="ECO:0000256" key="2">
    <source>
        <dbReference type="ARBA" id="ARBA00009658"/>
    </source>
</evidence>
<dbReference type="GO" id="GO:0005743">
    <property type="term" value="C:mitochondrial inner membrane"/>
    <property type="evidence" value="ECO:0007669"/>
    <property type="project" value="UniProtKB-SubCell"/>
</dbReference>
<name>A0A0K8RFN3_IXORI</name>
<keyword evidence="3 6" id="KW-0999">Mitochondrion inner membrane</keyword>
<evidence type="ECO:0000256" key="5">
    <source>
        <dbReference type="ARBA" id="ARBA00023136"/>
    </source>
</evidence>